<protein>
    <submittedName>
        <fullName evidence="2">SDR family NAD(P)-dependent oxidoreductase</fullName>
    </submittedName>
</protein>
<accession>A0A9X2IUW6</accession>
<comment type="similarity">
    <text evidence="1">Belongs to the short-chain dehydrogenases/reductases (SDR) family.</text>
</comment>
<gene>
    <name evidence="2" type="ORF">NDR86_03730</name>
</gene>
<dbReference type="SUPFAM" id="SSF51735">
    <property type="entry name" value="NAD(P)-binding Rossmann-fold domains"/>
    <property type="match status" value="1"/>
</dbReference>
<dbReference type="Gene3D" id="3.40.50.720">
    <property type="entry name" value="NAD(P)-binding Rossmann-like Domain"/>
    <property type="match status" value="1"/>
</dbReference>
<dbReference type="GO" id="GO:0016491">
    <property type="term" value="F:oxidoreductase activity"/>
    <property type="evidence" value="ECO:0007669"/>
    <property type="project" value="TreeGrafter"/>
</dbReference>
<comment type="caution">
    <text evidence="2">The sequence shown here is derived from an EMBL/GenBank/DDBJ whole genome shotgun (WGS) entry which is preliminary data.</text>
</comment>
<dbReference type="PRINTS" id="PR00081">
    <property type="entry name" value="GDHRDH"/>
</dbReference>
<dbReference type="PANTHER" id="PTHR43313">
    <property type="entry name" value="SHORT-CHAIN DEHYDROGENASE/REDUCTASE FAMILY 9C"/>
    <property type="match status" value="1"/>
</dbReference>
<dbReference type="AlphaFoldDB" id="A0A9X2IUW6"/>
<organism evidence="2 3">
    <name type="scientific">Nocardia pulmonis</name>
    <dbReference type="NCBI Taxonomy" id="2951408"/>
    <lineage>
        <taxon>Bacteria</taxon>
        <taxon>Bacillati</taxon>
        <taxon>Actinomycetota</taxon>
        <taxon>Actinomycetes</taxon>
        <taxon>Mycobacteriales</taxon>
        <taxon>Nocardiaceae</taxon>
        <taxon>Nocardia</taxon>
    </lineage>
</organism>
<evidence type="ECO:0000313" key="2">
    <source>
        <dbReference type="EMBL" id="MCM6772583.1"/>
    </source>
</evidence>
<dbReference type="EMBL" id="JAMRXG010000001">
    <property type="protein sequence ID" value="MCM6772583.1"/>
    <property type="molecule type" value="Genomic_DNA"/>
</dbReference>
<evidence type="ECO:0000313" key="3">
    <source>
        <dbReference type="Proteomes" id="UP001139157"/>
    </source>
</evidence>
<dbReference type="PRINTS" id="PR00080">
    <property type="entry name" value="SDRFAMILY"/>
</dbReference>
<dbReference type="Proteomes" id="UP001139157">
    <property type="component" value="Unassembled WGS sequence"/>
</dbReference>
<dbReference type="PANTHER" id="PTHR43313:SF1">
    <property type="entry name" value="3BETA-HYDROXYSTEROID DEHYDROGENASE DHS-16"/>
    <property type="match status" value="1"/>
</dbReference>
<name>A0A9X2IUW6_9NOCA</name>
<dbReference type="GO" id="GO:0008202">
    <property type="term" value="P:steroid metabolic process"/>
    <property type="evidence" value="ECO:0007669"/>
    <property type="project" value="TreeGrafter"/>
</dbReference>
<dbReference type="Pfam" id="PF00106">
    <property type="entry name" value="adh_short"/>
    <property type="match status" value="1"/>
</dbReference>
<reference evidence="2" key="1">
    <citation type="submission" date="2022-06" db="EMBL/GenBank/DDBJ databases">
        <title>Novel species in genus nocardia.</title>
        <authorList>
            <person name="Li F."/>
        </authorList>
    </citation>
    <scope>NUCLEOTIDE SEQUENCE</scope>
    <source>
        <strain evidence="2">CDC141</strain>
    </source>
</reference>
<keyword evidence="3" id="KW-1185">Reference proteome</keyword>
<dbReference type="InterPro" id="IPR002347">
    <property type="entry name" value="SDR_fam"/>
</dbReference>
<dbReference type="RefSeq" id="WP_251909429.1">
    <property type="nucleotide sequence ID" value="NZ_JAMRXG010000001.1"/>
</dbReference>
<dbReference type="InterPro" id="IPR036291">
    <property type="entry name" value="NAD(P)-bd_dom_sf"/>
</dbReference>
<evidence type="ECO:0000256" key="1">
    <source>
        <dbReference type="RuleBase" id="RU000363"/>
    </source>
</evidence>
<sequence length="294" mass="31301">MADKRKAIVITGCSSGIGRECAVHLADHGFIVYAGIRSDQAADELRRVLPGDRLRPVPIDVTSEQSITNVYKLVSDELAGGGLLGLVNNAGISVSAPLECVPREEMRNQLEVNLIGTASMVRQFLPLLRAGAGTGGPAGRIVNITSGIGRLALPYLSAYAASQFGKEGLSDALRRELAPFGIGVSVIQPPAIPTPIWEKQAAMADRLFDNAPEAIAALYRDRYAAFAKANDASAAASPNTPGDVARAVEHALTARRPRTRYRIGKEIALIALATRLLPDRMLDRSVAKNLDLES</sequence>
<proteinExistence type="inferred from homology"/>